<dbReference type="SUPFAM" id="SSF81383">
    <property type="entry name" value="F-box domain"/>
    <property type="match status" value="1"/>
</dbReference>
<organism evidence="6 7">
    <name type="scientific">Stephania cephalantha</name>
    <dbReference type="NCBI Taxonomy" id="152367"/>
    <lineage>
        <taxon>Eukaryota</taxon>
        <taxon>Viridiplantae</taxon>
        <taxon>Streptophyta</taxon>
        <taxon>Embryophyta</taxon>
        <taxon>Tracheophyta</taxon>
        <taxon>Spermatophyta</taxon>
        <taxon>Magnoliopsida</taxon>
        <taxon>Ranunculales</taxon>
        <taxon>Menispermaceae</taxon>
        <taxon>Menispermoideae</taxon>
        <taxon>Cissampelideae</taxon>
        <taxon>Stephania</taxon>
    </lineage>
</organism>
<dbReference type="SMART" id="SM00256">
    <property type="entry name" value="FBOX"/>
    <property type="match status" value="1"/>
</dbReference>
<proteinExistence type="predicted"/>
<keyword evidence="2" id="KW-0677">Repeat</keyword>
<dbReference type="Gene3D" id="1.20.1280.50">
    <property type="match status" value="1"/>
</dbReference>
<dbReference type="Proteomes" id="UP001419268">
    <property type="component" value="Unassembled WGS sequence"/>
</dbReference>
<dbReference type="PANTHER" id="PTHR46344">
    <property type="entry name" value="OS02G0202900 PROTEIN"/>
    <property type="match status" value="1"/>
</dbReference>
<dbReference type="SUPFAM" id="SSF117281">
    <property type="entry name" value="Kelch motif"/>
    <property type="match status" value="1"/>
</dbReference>
<dbReference type="InterPro" id="IPR006652">
    <property type="entry name" value="Kelch_1"/>
</dbReference>
<evidence type="ECO:0000313" key="7">
    <source>
        <dbReference type="Proteomes" id="UP001419268"/>
    </source>
</evidence>
<evidence type="ECO:0000259" key="5">
    <source>
        <dbReference type="PROSITE" id="PS50181"/>
    </source>
</evidence>
<accession>A0AAP0J2L6</accession>
<name>A0AAP0J2L6_9MAGN</name>
<feature type="transmembrane region" description="Helical" evidence="4">
    <location>
        <begin position="315"/>
        <end position="337"/>
    </location>
</feature>
<evidence type="ECO:0000256" key="2">
    <source>
        <dbReference type="ARBA" id="ARBA00022737"/>
    </source>
</evidence>
<dbReference type="InterPro" id="IPR036047">
    <property type="entry name" value="F-box-like_dom_sf"/>
</dbReference>
<comment type="caution">
    <text evidence="6">The sequence shown here is derived from an EMBL/GenBank/DDBJ whole genome shotgun (WGS) entry which is preliminary data.</text>
</comment>
<reference evidence="6 7" key="1">
    <citation type="submission" date="2024-01" db="EMBL/GenBank/DDBJ databases">
        <title>Genome assemblies of Stephania.</title>
        <authorList>
            <person name="Yang L."/>
        </authorList>
    </citation>
    <scope>NUCLEOTIDE SEQUENCE [LARGE SCALE GENOMIC DNA]</scope>
    <source>
        <strain evidence="6">JXDWG</strain>
        <tissue evidence="6">Leaf</tissue>
    </source>
</reference>
<sequence length="440" mass="47396">MAENCNSRAFSWLVKSCIPSPQSDCRREISVSGHFSGKVSAGNRDPGDRETTLASLPDDLLLECLSRVCATSLPAISLVCRRWSELLDSTAFYDLRRRRGCLRHTVFAVAVTDFGGVCVASHRIGEESGWNLGFDGSCCAIKDVAPEILDGSFAHARMAAIGRWIYVVGRNATFRYDTWSGGFSSRSAMTFPRKRFAAATVSGKIYVCGGAARTAAVEEYDPASDTWRVVAESPRRRYGCIGASVDGVFYVIGGLKIGNGNGNGNGNGCGNSDRHAESSRDARSESHFYASSMDLFDVKARAWLRSRAVPSGGCVVAACAAGGFIYVVASLAVLGCIDDLLRRSGRSCRGFKEGLVLVFDSKVGEWIRVADLPEIMRRAACVCVDSCEIIPLSPIRGYDERGRGGSSGDGEVDHDQSCRIKSPSLPTNARLDDGRKVLLC</sequence>
<evidence type="ECO:0000256" key="4">
    <source>
        <dbReference type="SAM" id="Phobius"/>
    </source>
</evidence>
<dbReference type="PANTHER" id="PTHR46344:SF16">
    <property type="entry name" value="KELCH MOTIF FAMILY PROTEIN, EXPRESSED"/>
    <property type="match status" value="1"/>
</dbReference>
<dbReference type="Pfam" id="PF00646">
    <property type="entry name" value="F-box"/>
    <property type="match status" value="1"/>
</dbReference>
<keyword evidence="1" id="KW-0880">Kelch repeat</keyword>
<evidence type="ECO:0000256" key="3">
    <source>
        <dbReference type="SAM" id="MobiDB-lite"/>
    </source>
</evidence>
<dbReference type="AlphaFoldDB" id="A0AAP0J2L6"/>
<keyword evidence="7" id="KW-1185">Reference proteome</keyword>
<protein>
    <recommendedName>
        <fullName evidence="5">F-box domain-containing protein</fullName>
    </recommendedName>
</protein>
<keyword evidence="4" id="KW-0812">Transmembrane</keyword>
<dbReference type="InterPro" id="IPR015915">
    <property type="entry name" value="Kelch-typ_b-propeller"/>
</dbReference>
<gene>
    <name evidence="6" type="ORF">Scep_013812</name>
</gene>
<keyword evidence="4" id="KW-0472">Membrane</keyword>
<evidence type="ECO:0000256" key="1">
    <source>
        <dbReference type="ARBA" id="ARBA00022441"/>
    </source>
</evidence>
<dbReference type="InterPro" id="IPR001810">
    <property type="entry name" value="F-box_dom"/>
</dbReference>
<evidence type="ECO:0000313" key="6">
    <source>
        <dbReference type="EMBL" id="KAK9124966.1"/>
    </source>
</evidence>
<feature type="region of interest" description="Disordered" evidence="3">
    <location>
        <begin position="402"/>
        <end position="427"/>
    </location>
</feature>
<dbReference type="EMBL" id="JBBNAG010000006">
    <property type="protein sequence ID" value="KAK9124966.1"/>
    <property type="molecule type" value="Genomic_DNA"/>
</dbReference>
<dbReference type="PROSITE" id="PS50181">
    <property type="entry name" value="FBOX"/>
    <property type="match status" value="1"/>
</dbReference>
<feature type="domain" description="F-box" evidence="5">
    <location>
        <begin position="50"/>
        <end position="96"/>
    </location>
</feature>
<keyword evidence="4" id="KW-1133">Transmembrane helix</keyword>
<dbReference type="SMART" id="SM00612">
    <property type="entry name" value="Kelch"/>
    <property type="match status" value="2"/>
</dbReference>
<dbReference type="Pfam" id="PF01344">
    <property type="entry name" value="Kelch_1"/>
    <property type="match status" value="1"/>
</dbReference>
<dbReference type="Gene3D" id="2.120.10.80">
    <property type="entry name" value="Kelch-type beta propeller"/>
    <property type="match status" value="1"/>
</dbReference>